<evidence type="ECO:0000313" key="1">
    <source>
        <dbReference type="Proteomes" id="UP000050795"/>
    </source>
</evidence>
<reference evidence="1" key="1">
    <citation type="submission" date="2022-06" db="EMBL/GenBank/DDBJ databases">
        <authorList>
            <person name="Berger JAMES D."/>
            <person name="Berger JAMES D."/>
        </authorList>
    </citation>
    <scope>NUCLEOTIDE SEQUENCE [LARGE SCALE GENOMIC DNA]</scope>
</reference>
<accession>A0AA85JB90</accession>
<evidence type="ECO:0000313" key="2">
    <source>
        <dbReference type="WBParaSite" id="TREG1_142890.1"/>
    </source>
</evidence>
<sequence length="264" mass="29601">MVQNSKKRVRINTSNLENSTYSSNNTLPSLIISSSPNMKDSNITQTPVIQVEDVLSEKVELSYLTCIIKEMQLQIDELKTKLSSLECIPETISHMKKELQDPTILKLFNMTSRMTHTDSKSTIELENAIDFLSSEVVKRLASKQNAKMYNVSDSEPIKSVHHSLLKAANLLSAPCQCIRLSIKDLKHPCPILFRFDSYIIAERFKMAEDLLATATKFKTIKVISDKTPNQKQAKLTTLRNTSGMSAEVSMDTEAQLVTCIALGE</sequence>
<protein>
    <submittedName>
        <fullName evidence="2">Uncharacterized protein</fullName>
    </submittedName>
</protein>
<dbReference type="WBParaSite" id="TREG1_142890.1">
    <property type="protein sequence ID" value="TREG1_142890.1"/>
    <property type="gene ID" value="TREG1_142890"/>
</dbReference>
<organism evidence="1 2">
    <name type="scientific">Trichobilharzia regenti</name>
    <name type="common">Nasal bird schistosome</name>
    <dbReference type="NCBI Taxonomy" id="157069"/>
    <lineage>
        <taxon>Eukaryota</taxon>
        <taxon>Metazoa</taxon>
        <taxon>Spiralia</taxon>
        <taxon>Lophotrochozoa</taxon>
        <taxon>Platyhelminthes</taxon>
        <taxon>Trematoda</taxon>
        <taxon>Digenea</taxon>
        <taxon>Strigeidida</taxon>
        <taxon>Schistosomatoidea</taxon>
        <taxon>Schistosomatidae</taxon>
        <taxon>Trichobilharzia</taxon>
    </lineage>
</organism>
<dbReference type="AlphaFoldDB" id="A0AA85JB90"/>
<proteinExistence type="predicted"/>
<name>A0AA85JB90_TRIRE</name>
<dbReference type="Proteomes" id="UP000050795">
    <property type="component" value="Unassembled WGS sequence"/>
</dbReference>
<keyword evidence="1" id="KW-1185">Reference proteome</keyword>
<reference evidence="2" key="2">
    <citation type="submission" date="2023-11" db="UniProtKB">
        <authorList>
            <consortium name="WormBaseParasite"/>
        </authorList>
    </citation>
    <scope>IDENTIFICATION</scope>
</reference>